<evidence type="ECO:0000313" key="1">
    <source>
        <dbReference type="EMBL" id="OAN31799.1"/>
    </source>
</evidence>
<name>A0A178LL20_9PSED</name>
<gene>
    <name evidence="1" type="ORF">A4V15_12125</name>
</gene>
<proteinExistence type="predicted"/>
<accession>A0A178LL20</accession>
<protein>
    <submittedName>
        <fullName evidence="1">Uncharacterized protein</fullName>
    </submittedName>
</protein>
<dbReference type="Proteomes" id="UP000078356">
    <property type="component" value="Unassembled WGS sequence"/>
</dbReference>
<reference evidence="1 2" key="1">
    <citation type="submission" date="2016-04" db="EMBL/GenBank/DDBJ databases">
        <title>Draft Genome Sequences of Staphylococcus capitis Strain H36, S. capitis Strain H65, S. cohnii Strain H62, S. hominis Strain H69, Mycobacterium iranicum Strain H39, Plantibacter sp. Strain H53, Pseudomonas oryzihabitans Strain H72, and Microbacterium sp. Strain H83, isolated from residential settings.</title>
        <authorList>
            <person name="Lymperopoulou D."/>
            <person name="Adams R.I."/>
            <person name="Lindow S."/>
            <person name="Coil D.A."/>
            <person name="Jospin G."/>
            <person name="Eisen J.A."/>
        </authorList>
    </citation>
    <scope>NUCLEOTIDE SEQUENCE [LARGE SCALE GENOMIC DNA]</scope>
    <source>
        <strain evidence="1 2">H72</strain>
    </source>
</reference>
<comment type="caution">
    <text evidence="1">The sequence shown here is derived from an EMBL/GenBank/DDBJ whole genome shotgun (WGS) entry which is preliminary data.</text>
</comment>
<sequence length="165" mass="17986">MKLTYTCSLVSRGFKLVNQAVGYDMQDAARRFLMDGMGALAVQRFNIGIVEDLQRIPAAHSLDPFILSGGVGTQQPWSLTVAQQGETGTVNVLVRYNDDGEVLVEADSPINLFFLQDGDSDFDSEEEPETCVSVGSLDLYVQRIVCKPTDVTELLAAFSHVPPKG</sequence>
<dbReference type="EMBL" id="LWCR01000003">
    <property type="protein sequence ID" value="OAN31799.1"/>
    <property type="molecule type" value="Genomic_DNA"/>
</dbReference>
<evidence type="ECO:0000313" key="2">
    <source>
        <dbReference type="Proteomes" id="UP000078356"/>
    </source>
</evidence>
<dbReference type="AlphaFoldDB" id="A0A178LL20"/>
<organism evidence="1 2">
    <name type="scientific">Pseudomonas oryzihabitans</name>
    <dbReference type="NCBI Taxonomy" id="47885"/>
    <lineage>
        <taxon>Bacteria</taxon>
        <taxon>Pseudomonadati</taxon>
        <taxon>Pseudomonadota</taxon>
        <taxon>Gammaproteobacteria</taxon>
        <taxon>Pseudomonadales</taxon>
        <taxon>Pseudomonadaceae</taxon>
        <taxon>Pseudomonas</taxon>
    </lineage>
</organism>
<dbReference type="RefSeq" id="WP_064307010.1">
    <property type="nucleotide sequence ID" value="NZ_LWCR01000003.1"/>
</dbReference>
<dbReference type="OrthoDB" id="9866933at2"/>